<dbReference type="EMBL" id="JACHHW010000005">
    <property type="protein sequence ID" value="MBB5187720.1"/>
    <property type="molecule type" value="Genomic_DNA"/>
</dbReference>
<feature type="transmembrane region" description="Helical" evidence="1">
    <location>
        <begin position="316"/>
        <end position="335"/>
    </location>
</feature>
<dbReference type="Proteomes" id="UP000536640">
    <property type="component" value="Unassembled WGS sequence"/>
</dbReference>
<keyword evidence="1" id="KW-0812">Transmembrane</keyword>
<feature type="transmembrane region" description="Helical" evidence="1">
    <location>
        <begin position="199"/>
        <end position="227"/>
    </location>
</feature>
<accession>A0A840R5N3</accession>
<comment type="caution">
    <text evidence="2">The sequence shown here is derived from an EMBL/GenBank/DDBJ whole genome shotgun (WGS) entry which is preliminary data.</text>
</comment>
<keyword evidence="1" id="KW-1133">Transmembrane helix</keyword>
<protein>
    <submittedName>
        <fullName evidence="2">Uncharacterized protein</fullName>
    </submittedName>
</protein>
<name>A0A840R5N3_9GAMM</name>
<feature type="transmembrane region" description="Helical" evidence="1">
    <location>
        <begin position="12"/>
        <end position="29"/>
    </location>
</feature>
<evidence type="ECO:0000313" key="2">
    <source>
        <dbReference type="EMBL" id="MBB5187720.1"/>
    </source>
</evidence>
<gene>
    <name evidence="2" type="ORF">HNQ57_001998</name>
</gene>
<feature type="transmembrane region" description="Helical" evidence="1">
    <location>
        <begin position="88"/>
        <end position="106"/>
    </location>
</feature>
<feature type="transmembrane region" description="Helical" evidence="1">
    <location>
        <begin position="118"/>
        <end position="144"/>
    </location>
</feature>
<feature type="transmembrane region" description="Helical" evidence="1">
    <location>
        <begin position="57"/>
        <end position="76"/>
    </location>
</feature>
<feature type="transmembrane region" description="Helical" evidence="1">
    <location>
        <begin position="35"/>
        <end position="52"/>
    </location>
</feature>
<evidence type="ECO:0000256" key="1">
    <source>
        <dbReference type="SAM" id="Phobius"/>
    </source>
</evidence>
<keyword evidence="1" id="KW-0472">Membrane</keyword>
<feature type="transmembrane region" description="Helical" evidence="1">
    <location>
        <begin position="355"/>
        <end position="388"/>
    </location>
</feature>
<organism evidence="2 3">
    <name type="scientific">Zhongshania antarctica</name>
    <dbReference type="NCBI Taxonomy" id="641702"/>
    <lineage>
        <taxon>Bacteria</taxon>
        <taxon>Pseudomonadati</taxon>
        <taxon>Pseudomonadota</taxon>
        <taxon>Gammaproteobacteria</taxon>
        <taxon>Cellvibrionales</taxon>
        <taxon>Spongiibacteraceae</taxon>
        <taxon>Zhongshania</taxon>
    </lineage>
</organism>
<dbReference type="RefSeq" id="WP_184462561.1">
    <property type="nucleotide sequence ID" value="NZ_JACHHW010000005.1"/>
</dbReference>
<evidence type="ECO:0000313" key="3">
    <source>
        <dbReference type="Proteomes" id="UP000536640"/>
    </source>
</evidence>
<sequence>MREISYSLGSFFYLILVAVIVVLPTGYVYGVPIKHLIVLPMAFFFLVSLSWLKLSEIVLVFSYFVFAIIYFLIGMGSYQGANFVLDESLLYLGFVTVYLFGIFIFDRGGFSRNTFLTVVVYSSFFYSIVKLVLVVLVATEVISFEDLLLFFTNNLNYRFVSSSIAAGVVRISVIGNDLIVLFSLILVLEGVVGRGLLKLILISVLFLCIIFAFSRLLFFALALYYMVFSSARAKIATTIVFVFVFFVLMSSYQSEIISAFEYRFTSEDNSVSDGARFHQSDFLIAEISKNPVFGCGFGCFSRDYIRDQKVPFSYEVHWLSLAMKFGVAGILGYLYLFYYSLRAVRVKSISRDDFLAIYILSIVVLGGLTNQLLMSTGTSVALLLVCIFSSHSNSRERV</sequence>
<keyword evidence="3" id="KW-1185">Reference proteome</keyword>
<dbReference type="AlphaFoldDB" id="A0A840R5N3"/>
<feature type="transmembrane region" description="Helical" evidence="1">
    <location>
        <begin position="233"/>
        <end position="252"/>
    </location>
</feature>
<reference evidence="2 3" key="1">
    <citation type="submission" date="2020-08" db="EMBL/GenBank/DDBJ databases">
        <title>Genomic Encyclopedia of Type Strains, Phase IV (KMG-IV): sequencing the most valuable type-strain genomes for metagenomic binning, comparative biology and taxonomic classification.</title>
        <authorList>
            <person name="Goeker M."/>
        </authorList>
    </citation>
    <scope>NUCLEOTIDE SEQUENCE [LARGE SCALE GENOMIC DNA]</scope>
    <source>
        <strain evidence="2 3">DSM 25701</strain>
    </source>
</reference>
<proteinExistence type="predicted"/>